<feature type="topological domain" description="Cytoplasmic" evidence="14">
    <location>
        <begin position="1"/>
        <end position="7"/>
    </location>
</feature>
<reference evidence="16 19" key="3">
    <citation type="submission" date="2021-07" db="EMBL/GenBank/DDBJ databases">
        <title>Genome sequencing of Neisseria perflava LPB0400.</title>
        <authorList>
            <person name="Kim J."/>
        </authorList>
    </citation>
    <scope>NUCLEOTIDE SEQUENCE [LARGE SCALE GENOMIC DNA]</scope>
    <source>
        <strain evidence="16 19">LPB0400</strain>
    </source>
</reference>
<dbReference type="HAMAP" id="MF_00286">
    <property type="entry name" value="DsbB"/>
    <property type="match status" value="1"/>
</dbReference>
<proteinExistence type="inferred from homology"/>
<evidence type="ECO:0000256" key="6">
    <source>
        <dbReference type="ARBA" id="ARBA00022692"/>
    </source>
</evidence>
<evidence type="ECO:0000256" key="8">
    <source>
        <dbReference type="ARBA" id="ARBA00022989"/>
    </source>
</evidence>
<evidence type="ECO:0000256" key="11">
    <source>
        <dbReference type="ARBA" id="ARBA00023157"/>
    </source>
</evidence>
<dbReference type="EMBL" id="CP136962">
    <property type="protein sequence ID" value="WOS97127.1"/>
    <property type="molecule type" value="Genomic_DNA"/>
</dbReference>
<dbReference type="EMBL" id="CP079818">
    <property type="protein sequence ID" value="QXW91355.1"/>
    <property type="molecule type" value="Genomic_DNA"/>
</dbReference>
<gene>
    <name evidence="14" type="primary">dsbB</name>
    <name evidence="17" type="ORF">CYJ98_005950</name>
    <name evidence="16" type="ORF">LPB400_04920</name>
</gene>
<dbReference type="GO" id="GO:0009055">
    <property type="term" value="F:electron transfer activity"/>
    <property type="evidence" value="ECO:0007669"/>
    <property type="project" value="UniProtKB-UniRule"/>
</dbReference>
<keyword evidence="18" id="KW-1185">Reference proteome</keyword>
<evidence type="ECO:0000256" key="13">
    <source>
        <dbReference type="ARBA" id="ARBA00023284"/>
    </source>
</evidence>
<keyword evidence="5" id="KW-0997">Cell inner membrane</keyword>
<keyword evidence="7 14" id="KW-0249">Electron transport</keyword>
<keyword evidence="10 14" id="KW-0472">Membrane</keyword>
<feature type="transmembrane region" description="Helical" evidence="15">
    <location>
        <begin position="38"/>
        <end position="57"/>
    </location>
</feature>
<dbReference type="Proteomes" id="UP000234781">
    <property type="component" value="Chromosome"/>
</dbReference>
<dbReference type="InterPro" id="IPR023380">
    <property type="entry name" value="DsbB-like_sf"/>
</dbReference>
<dbReference type="PROSITE" id="PS51257">
    <property type="entry name" value="PROKAR_LIPOPROTEIN"/>
    <property type="match status" value="1"/>
</dbReference>
<dbReference type="Gene3D" id="1.20.1550.10">
    <property type="entry name" value="DsbB-like"/>
    <property type="match status" value="1"/>
</dbReference>
<dbReference type="Proteomes" id="UP000825360">
    <property type="component" value="Chromosome"/>
</dbReference>
<feature type="transmembrane region" description="Helical" evidence="15">
    <location>
        <begin position="132"/>
        <end position="158"/>
    </location>
</feature>
<dbReference type="AlphaFoldDB" id="A0A9X7I4Q6"/>
<keyword evidence="11 14" id="KW-1015">Disulfide bond</keyword>
<keyword evidence="3 14" id="KW-0813">Transport</keyword>
<dbReference type="Pfam" id="PF02600">
    <property type="entry name" value="DsbB"/>
    <property type="match status" value="1"/>
</dbReference>
<comment type="function">
    <text evidence="14">Required for disulfide bond formation in some periplasmic proteins. Acts by oxidizing the DsbA protein.</text>
</comment>
<evidence type="ECO:0000256" key="10">
    <source>
        <dbReference type="ARBA" id="ARBA00023136"/>
    </source>
</evidence>
<dbReference type="SUPFAM" id="SSF158442">
    <property type="entry name" value="DsbB-like"/>
    <property type="match status" value="1"/>
</dbReference>
<feature type="disulfide bond" description="Redox-active" evidence="14">
    <location>
        <begin position="34"/>
        <end position="37"/>
    </location>
</feature>
<dbReference type="InterPro" id="IPR022920">
    <property type="entry name" value="Disulphide_bond_form_DsbB"/>
</dbReference>
<name>A0A9X7I4Q6_NEIPE</name>
<dbReference type="GeneID" id="49970478"/>
<accession>A0A9X7I4Q6</accession>
<dbReference type="KEGG" id="npf:LPB400_04920"/>
<keyword evidence="12 14" id="KW-0143">Chaperone</keyword>
<evidence type="ECO:0000256" key="14">
    <source>
        <dbReference type="HAMAP-Rule" id="MF_00286"/>
    </source>
</evidence>
<comment type="similarity">
    <text evidence="2 14">Belongs to the DsbB family.</text>
</comment>
<evidence type="ECO:0000313" key="18">
    <source>
        <dbReference type="Proteomes" id="UP000234781"/>
    </source>
</evidence>
<sequence length="163" mass="18065">MNFFRKTVLFLVVLSIFAACGSFISQYVLGMNPCVLCILQRLCVLAVGLLAIVTAFSSQSSKFARSLSALLIAAPAVYGAGVAAYQIWLQSLPPGTAPSCGAPWTFRLRDWPLFDWFEPIVRGFGNCAEPDYLFGVALPVWSILYFSFVVLLLLWAWLKTRKI</sequence>
<evidence type="ECO:0000256" key="2">
    <source>
        <dbReference type="ARBA" id="ARBA00008823"/>
    </source>
</evidence>
<keyword evidence="6 14" id="KW-0812">Transmembrane</keyword>
<feature type="topological domain" description="Periplasmic" evidence="14">
    <location>
        <begin position="25"/>
        <end position="42"/>
    </location>
</feature>
<keyword evidence="4 14" id="KW-1003">Cell membrane</keyword>
<dbReference type="PANTHER" id="PTHR36570">
    <property type="entry name" value="DISULFIDE BOND FORMATION PROTEIN B"/>
    <property type="match status" value="1"/>
</dbReference>
<comment type="caution">
    <text evidence="14">Lacks conserved residue(s) required for the propagation of feature annotation.</text>
</comment>
<keyword evidence="9 14" id="KW-0560">Oxidoreductase</keyword>
<evidence type="ECO:0000256" key="3">
    <source>
        <dbReference type="ARBA" id="ARBA00022448"/>
    </source>
</evidence>
<evidence type="ECO:0000313" key="16">
    <source>
        <dbReference type="EMBL" id="QXW91355.1"/>
    </source>
</evidence>
<evidence type="ECO:0000256" key="5">
    <source>
        <dbReference type="ARBA" id="ARBA00022519"/>
    </source>
</evidence>
<dbReference type="RefSeq" id="WP_039864291.1">
    <property type="nucleotide sequence ID" value="NZ_CP079818.1"/>
</dbReference>
<reference evidence="18" key="1">
    <citation type="submission" date="2017-12" db="EMBL/GenBank/DDBJ databases">
        <title>Phylogenetic diversity of female urinary microbiome.</title>
        <authorList>
            <person name="Thomas-White K."/>
            <person name="Wolfe A.J."/>
        </authorList>
    </citation>
    <scope>NUCLEOTIDE SEQUENCE [LARGE SCALE GENOMIC DNA]</scope>
    <source>
        <strain evidence="18">UMB0023</strain>
    </source>
</reference>
<dbReference type="PANTHER" id="PTHR36570:SF3">
    <property type="entry name" value="DISULFIDE BOND FORMATION PROTEIN B"/>
    <property type="match status" value="1"/>
</dbReference>
<dbReference type="InterPro" id="IPR003752">
    <property type="entry name" value="DiS_bond_form_DsbB/BdbC"/>
</dbReference>
<evidence type="ECO:0000256" key="4">
    <source>
        <dbReference type="ARBA" id="ARBA00022475"/>
    </source>
</evidence>
<dbReference type="GO" id="GO:0005886">
    <property type="term" value="C:plasma membrane"/>
    <property type="evidence" value="ECO:0007669"/>
    <property type="project" value="UniProtKB-SubCell"/>
</dbReference>
<dbReference type="GO" id="GO:0015035">
    <property type="term" value="F:protein-disulfide reductase activity"/>
    <property type="evidence" value="ECO:0007669"/>
    <property type="project" value="UniProtKB-UniRule"/>
</dbReference>
<dbReference type="GO" id="GO:0006457">
    <property type="term" value="P:protein folding"/>
    <property type="evidence" value="ECO:0007669"/>
    <property type="project" value="InterPro"/>
</dbReference>
<comment type="subcellular location">
    <subcellularLocation>
        <location evidence="1">Cell inner membrane</location>
        <topology evidence="1">Multi-pass membrane protein</topology>
    </subcellularLocation>
    <subcellularLocation>
        <location evidence="14">Cell membrane</location>
        <topology evidence="14">Multi-pass membrane protein</topology>
    </subcellularLocation>
</comment>
<evidence type="ECO:0000256" key="7">
    <source>
        <dbReference type="ARBA" id="ARBA00022982"/>
    </source>
</evidence>
<evidence type="ECO:0000256" key="12">
    <source>
        <dbReference type="ARBA" id="ARBA00023186"/>
    </source>
</evidence>
<protein>
    <recommendedName>
        <fullName evidence="14">Disulfide bond formation protein B</fullName>
    </recommendedName>
    <alternativeName>
        <fullName evidence="14">Disulfide oxidoreductase</fullName>
    </alternativeName>
</protein>
<reference evidence="17" key="2">
    <citation type="submission" date="2017-12" db="EMBL/GenBank/DDBJ databases">
        <authorList>
            <person name="Thomas-White K."/>
            <person name="Wolfe A.J."/>
        </authorList>
    </citation>
    <scope>NUCLEOTIDE SEQUENCE</scope>
    <source>
        <strain evidence="17">UMB0023</strain>
    </source>
</reference>
<evidence type="ECO:0000313" key="19">
    <source>
        <dbReference type="Proteomes" id="UP000825360"/>
    </source>
</evidence>
<feature type="transmembrane region" description="Helical" evidence="15">
    <location>
        <begin position="69"/>
        <end position="88"/>
    </location>
</feature>
<feature type="topological domain" description="Cytoplasmic" evidence="14">
    <location>
        <begin position="160"/>
        <end position="163"/>
    </location>
</feature>
<evidence type="ECO:0000313" key="17">
    <source>
        <dbReference type="EMBL" id="WOS97127.1"/>
    </source>
</evidence>
<evidence type="ECO:0000256" key="1">
    <source>
        <dbReference type="ARBA" id="ARBA00004429"/>
    </source>
</evidence>
<keyword evidence="13 14" id="KW-0676">Redox-active center</keyword>
<organism evidence="17 18">
    <name type="scientific">Neisseria perflava</name>
    <dbReference type="NCBI Taxonomy" id="33053"/>
    <lineage>
        <taxon>Bacteria</taxon>
        <taxon>Pseudomonadati</taxon>
        <taxon>Pseudomonadota</taxon>
        <taxon>Betaproteobacteria</taxon>
        <taxon>Neisseriales</taxon>
        <taxon>Neisseriaceae</taxon>
        <taxon>Neisseria</taxon>
    </lineage>
</organism>
<keyword evidence="8 14" id="KW-1133">Transmembrane helix</keyword>
<evidence type="ECO:0000256" key="9">
    <source>
        <dbReference type="ARBA" id="ARBA00023002"/>
    </source>
</evidence>
<reference evidence="17" key="4">
    <citation type="submission" date="2023-10" db="EMBL/GenBank/DDBJ databases">
        <authorList>
            <person name="Choi B."/>
        </authorList>
    </citation>
    <scope>NUCLEOTIDE SEQUENCE</scope>
    <source>
        <strain evidence="17">UMB0023</strain>
    </source>
</reference>
<evidence type="ECO:0000256" key="15">
    <source>
        <dbReference type="SAM" id="Phobius"/>
    </source>
</evidence>
<dbReference type="InterPro" id="IPR050183">
    <property type="entry name" value="DsbB"/>
</dbReference>